<feature type="region of interest" description="Disordered" evidence="1">
    <location>
        <begin position="75"/>
        <end position="103"/>
    </location>
</feature>
<keyword evidence="2" id="KW-0472">Membrane</keyword>
<keyword evidence="2" id="KW-0812">Transmembrane</keyword>
<keyword evidence="4" id="KW-1185">Reference proteome</keyword>
<gene>
    <name evidence="3" type="ORF">IRI77_16885</name>
</gene>
<protein>
    <submittedName>
        <fullName evidence="3">Septum formation initiator family protein</fullName>
    </submittedName>
</protein>
<accession>A0A7S7SNK0</accession>
<dbReference type="KEGG" id="pfer:IRI77_16885"/>
<dbReference type="RefSeq" id="WP_194453208.1">
    <property type="nucleotide sequence ID" value="NZ_CP063849.1"/>
</dbReference>
<dbReference type="AlphaFoldDB" id="A0A7S7SNK0"/>
<dbReference type="EMBL" id="CP063849">
    <property type="protein sequence ID" value="QOY91554.1"/>
    <property type="molecule type" value="Genomic_DNA"/>
</dbReference>
<keyword evidence="2" id="KW-1133">Transmembrane helix</keyword>
<evidence type="ECO:0000313" key="4">
    <source>
        <dbReference type="Proteomes" id="UP000593892"/>
    </source>
</evidence>
<evidence type="ECO:0000256" key="2">
    <source>
        <dbReference type="SAM" id="Phobius"/>
    </source>
</evidence>
<reference evidence="3 4" key="1">
    <citation type="submission" date="2020-10" db="EMBL/GenBank/DDBJ databases">
        <title>Complete genome sequence of Paludibaculum fermentans P105T, a facultatively anaerobic acidobacterium capable of dissimilatory Fe(III) reduction.</title>
        <authorList>
            <person name="Dedysh S.N."/>
            <person name="Beletsky A.V."/>
            <person name="Kulichevskaya I.S."/>
            <person name="Mardanov A.V."/>
            <person name="Ravin N.V."/>
        </authorList>
    </citation>
    <scope>NUCLEOTIDE SEQUENCE [LARGE SCALE GENOMIC DNA]</scope>
    <source>
        <strain evidence="3 4">P105</strain>
    </source>
</reference>
<name>A0A7S7SNK0_PALFE</name>
<organism evidence="3 4">
    <name type="scientific">Paludibaculum fermentans</name>
    <dbReference type="NCBI Taxonomy" id="1473598"/>
    <lineage>
        <taxon>Bacteria</taxon>
        <taxon>Pseudomonadati</taxon>
        <taxon>Acidobacteriota</taxon>
        <taxon>Terriglobia</taxon>
        <taxon>Bryobacterales</taxon>
        <taxon>Bryobacteraceae</taxon>
        <taxon>Paludibaculum</taxon>
    </lineage>
</organism>
<feature type="transmembrane region" description="Helical" evidence="2">
    <location>
        <begin position="6"/>
        <end position="25"/>
    </location>
</feature>
<evidence type="ECO:0000256" key="1">
    <source>
        <dbReference type="SAM" id="MobiDB-lite"/>
    </source>
</evidence>
<sequence length="103" mass="11951">MNTLLRQLGFVAAAAVTCFYVFLVLRGPNGIPAMLEKRQQIERMKQENEAMRQEIEKKKVIIDQLENSSEARERAVREHTRKAKQHETTIFLQDDADKLPPQD</sequence>
<evidence type="ECO:0000313" key="3">
    <source>
        <dbReference type="EMBL" id="QOY91554.1"/>
    </source>
</evidence>
<dbReference type="Proteomes" id="UP000593892">
    <property type="component" value="Chromosome"/>
</dbReference>
<proteinExistence type="predicted"/>